<evidence type="ECO:0000313" key="2">
    <source>
        <dbReference type="Proteomes" id="UP000237271"/>
    </source>
</evidence>
<proteinExistence type="predicted"/>
<reference evidence="1 2" key="1">
    <citation type="journal article" date="2017" name="Genome Biol. Evol.">
        <title>Phytophthora megakarya and P. palmivora, closely related causal agents of cacao black pod rot, underwent increases in genome sizes and gene numbers by different mechanisms.</title>
        <authorList>
            <person name="Ali S.S."/>
            <person name="Shao J."/>
            <person name="Lary D.J."/>
            <person name="Kronmiller B."/>
            <person name="Shen D."/>
            <person name="Strem M.D."/>
            <person name="Amoako-Attah I."/>
            <person name="Akrofi A.Y."/>
            <person name="Begoude B.A."/>
            <person name="Ten Hoopen G.M."/>
            <person name="Coulibaly K."/>
            <person name="Kebe B.I."/>
            <person name="Melnick R.L."/>
            <person name="Guiltinan M.J."/>
            <person name="Tyler B.M."/>
            <person name="Meinhardt L.W."/>
            <person name="Bailey B.A."/>
        </authorList>
    </citation>
    <scope>NUCLEOTIDE SEQUENCE [LARGE SCALE GENOMIC DNA]</scope>
    <source>
        <strain evidence="2">sbr112.9</strain>
    </source>
</reference>
<gene>
    <name evidence="1" type="ORF">PHPALM_30526</name>
</gene>
<name>A0A2P4X4Y0_9STRA</name>
<accession>A0A2P4X4Y0</accession>
<protein>
    <submittedName>
        <fullName evidence="1">Uncharacterized protein</fullName>
    </submittedName>
</protein>
<sequence>MARNTPQYKADSDTVIHSVSQPVFYHDGLAKRRRAQDQYEETIRQRCFESHERIEDAMEPVKSSIDWKLLGLYELRKTVENISSEELLTLIK</sequence>
<dbReference type="EMBL" id="NCKW01016848">
    <property type="protein sequence ID" value="POM60604.1"/>
    <property type="molecule type" value="Genomic_DNA"/>
</dbReference>
<dbReference type="AlphaFoldDB" id="A0A2P4X4Y0"/>
<comment type="caution">
    <text evidence="1">The sequence shown here is derived from an EMBL/GenBank/DDBJ whole genome shotgun (WGS) entry which is preliminary data.</text>
</comment>
<dbReference type="Proteomes" id="UP000237271">
    <property type="component" value="Unassembled WGS sequence"/>
</dbReference>
<dbReference type="OrthoDB" id="109678at2759"/>
<evidence type="ECO:0000313" key="1">
    <source>
        <dbReference type="EMBL" id="POM60604.1"/>
    </source>
</evidence>
<keyword evidence="2" id="KW-1185">Reference proteome</keyword>
<organism evidence="1 2">
    <name type="scientific">Phytophthora palmivora</name>
    <dbReference type="NCBI Taxonomy" id="4796"/>
    <lineage>
        <taxon>Eukaryota</taxon>
        <taxon>Sar</taxon>
        <taxon>Stramenopiles</taxon>
        <taxon>Oomycota</taxon>
        <taxon>Peronosporomycetes</taxon>
        <taxon>Peronosporales</taxon>
        <taxon>Peronosporaceae</taxon>
        <taxon>Phytophthora</taxon>
    </lineage>
</organism>